<feature type="region of interest" description="Disordered" evidence="1">
    <location>
        <begin position="134"/>
        <end position="174"/>
    </location>
</feature>
<evidence type="ECO:0000256" key="1">
    <source>
        <dbReference type="SAM" id="MobiDB-lite"/>
    </source>
</evidence>
<accession>A0ABU4VMT9</accession>
<reference evidence="2 3" key="1">
    <citation type="submission" date="2023-11" db="EMBL/GenBank/DDBJ databases">
        <authorList>
            <person name="Xu M."/>
            <person name="Jiang T."/>
        </authorList>
    </citation>
    <scope>NUCLEOTIDE SEQUENCE [LARGE SCALE GENOMIC DNA]</scope>
    <source>
        <strain evidence="2 3">SD</strain>
    </source>
</reference>
<feature type="compositionally biased region" description="Low complexity" evidence="1">
    <location>
        <begin position="134"/>
        <end position="145"/>
    </location>
</feature>
<gene>
    <name evidence="2" type="ORF">SK069_16310</name>
</gene>
<dbReference type="EMBL" id="JAXAVX010000011">
    <property type="protein sequence ID" value="MDX8153162.1"/>
    <property type="molecule type" value="Genomic_DNA"/>
</dbReference>
<evidence type="ECO:0008006" key="4">
    <source>
        <dbReference type="Google" id="ProtNLM"/>
    </source>
</evidence>
<evidence type="ECO:0000313" key="2">
    <source>
        <dbReference type="EMBL" id="MDX8153162.1"/>
    </source>
</evidence>
<evidence type="ECO:0000313" key="3">
    <source>
        <dbReference type="Proteomes" id="UP001277761"/>
    </source>
</evidence>
<keyword evidence="3" id="KW-1185">Reference proteome</keyword>
<organism evidence="2 3">
    <name type="scientific">Patulibacter brassicae</name>
    <dbReference type="NCBI Taxonomy" id="1705717"/>
    <lineage>
        <taxon>Bacteria</taxon>
        <taxon>Bacillati</taxon>
        <taxon>Actinomycetota</taxon>
        <taxon>Thermoleophilia</taxon>
        <taxon>Solirubrobacterales</taxon>
        <taxon>Patulibacteraceae</taxon>
        <taxon>Patulibacter</taxon>
    </lineage>
</organism>
<sequence>MLHGAPDLPTARPLAVVATTPLEVAEVRLAAVLRRLAAAVADELPQRAPRARVLQAERRVRTLRALPVRRVARGATDVRLDVAAAYGRLAAVCHRLGLEDDCAAALGLAAAERRAARGSRAEVVLRPPVPGSAAAGRRLGAVRGPRGAGRCGAPGPSRDRRPTRTPVLAAGVRA</sequence>
<dbReference type="RefSeq" id="WP_319955313.1">
    <property type="nucleotide sequence ID" value="NZ_JAXAVX010000011.1"/>
</dbReference>
<comment type="caution">
    <text evidence="2">The sequence shown here is derived from an EMBL/GenBank/DDBJ whole genome shotgun (WGS) entry which is preliminary data.</text>
</comment>
<proteinExistence type="predicted"/>
<protein>
    <recommendedName>
        <fullName evidence="4">DUF222 domain-containing protein</fullName>
    </recommendedName>
</protein>
<name>A0ABU4VMT9_9ACTN</name>
<dbReference type="Proteomes" id="UP001277761">
    <property type="component" value="Unassembled WGS sequence"/>
</dbReference>